<protein>
    <submittedName>
        <fullName evidence="1">Cation-specific porin</fullName>
    </submittedName>
</protein>
<proteinExistence type="predicted"/>
<dbReference type="NCBIfam" id="NF033925">
    <property type="entry name" value="pora_1"/>
    <property type="match status" value="1"/>
</dbReference>
<name>D2T1T0_9CORY</name>
<evidence type="ECO:0000313" key="1">
    <source>
        <dbReference type="EMBL" id="CAX62444.1"/>
    </source>
</evidence>
<organism evidence="1">
    <name type="scientific">Corynebacterium callunae</name>
    <dbReference type="NCBI Taxonomy" id="1721"/>
    <lineage>
        <taxon>Bacteria</taxon>
        <taxon>Bacillati</taxon>
        <taxon>Actinomycetota</taxon>
        <taxon>Actinomycetes</taxon>
        <taxon>Mycobacteriales</taxon>
        <taxon>Corynebacteriaceae</taxon>
        <taxon>Corynebacterium</taxon>
    </lineage>
</organism>
<reference evidence="1" key="1">
    <citation type="journal article" date="2010" name="J. Bacteriol.">
        <title>Reconstitution Experiments and Gene Deletions Reveal the Existence of Two-Component Major Cell Wall Channels in the Genus Corynebacterium.</title>
        <authorList>
            <person name="Barth E."/>
            <person name="Barcel. M.A."/>
            <person name="Klaeckta C."/>
            <person name="Benz R."/>
        </authorList>
    </citation>
    <scope>NUCLEOTIDE SEQUENCE</scope>
    <source>
        <strain evidence="1">ATCC 15991</strain>
    </source>
</reference>
<gene>
    <name evidence="1" type="primary">porA</name>
</gene>
<dbReference type="AlphaFoldDB" id="D2T1T0"/>
<accession>D2T1T0</accession>
<sequence>MDNFVEFLDNVNTLSSTGLVAELLDFFTASGKWAGAVADLLGLVK</sequence>
<dbReference type="EMBL" id="FN257302">
    <property type="protein sequence ID" value="CAX62444.1"/>
    <property type="molecule type" value="Genomic_DNA"/>
</dbReference>